<evidence type="ECO:0000313" key="2">
    <source>
        <dbReference type="EMBL" id="KOB87903.1"/>
    </source>
</evidence>
<accession>A0A0L7M506</accession>
<dbReference type="AlphaFoldDB" id="A0A0L7M506"/>
<proteinExistence type="predicted"/>
<dbReference type="EMBL" id="DS016733">
    <property type="protein sequence ID" value="KOB87903.1"/>
    <property type="molecule type" value="Genomic_DNA"/>
</dbReference>
<dbReference type="Proteomes" id="UP000054282">
    <property type="component" value="Unassembled WGS sequence"/>
</dbReference>
<reference evidence="3" key="1">
    <citation type="submission" date="2006-09" db="EMBL/GenBank/DDBJ databases">
        <title>Annotation of Plasmodium falciparum Dd2.</title>
        <authorList>
            <consortium name="The Broad Institute Genome Sequencing Platform"/>
            <person name="Volkman S.K."/>
            <person name="Neafsey D.E."/>
            <person name="Dash A.P."/>
            <person name="Chitnis C.E."/>
            <person name="Hartl D.L."/>
            <person name="Young S.K."/>
            <person name="Zeng Q."/>
            <person name="Koehrsen M."/>
            <person name="Alvarado L."/>
            <person name="Berlin A."/>
            <person name="Borenstein D."/>
            <person name="Chapman S.B."/>
            <person name="Chen Z."/>
            <person name="Engels R."/>
            <person name="Freedman E."/>
            <person name="Gellesch M."/>
            <person name="Goldberg J."/>
            <person name="Griggs A."/>
            <person name="Gujja S."/>
            <person name="Heilman E.R."/>
            <person name="Heiman D.I."/>
            <person name="Howarth C."/>
            <person name="Jen D."/>
            <person name="Larson L."/>
            <person name="Mehta T."/>
            <person name="Neiman D."/>
            <person name="Park D."/>
            <person name="Pearson M."/>
            <person name="Roberts A."/>
            <person name="Saif S."/>
            <person name="Shea T."/>
            <person name="Shenoy N."/>
            <person name="Sisk P."/>
            <person name="Stolte C."/>
            <person name="Sykes S."/>
            <person name="Walk T."/>
            <person name="White J."/>
            <person name="Yandava C."/>
            <person name="Haas B."/>
            <person name="Henn M.R."/>
            <person name="Nusbaum C."/>
            <person name="Birren B."/>
        </authorList>
    </citation>
    <scope>NUCLEOTIDE SEQUENCE [LARGE SCALE GENOMIC DNA]</scope>
</reference>
<keyword evidence="1" id="KW-0732">Signal</keyword>
<dbReference type="PANTHER" id="PTHR34410:SF2">
    <property type="entry name" value="RRNA INTRON-ENCODED HOMING ENDONUCLEASE"/>
    <property type="match status" value="1"/>
</dbReference>
<name>A0A0L7M506_PLAF4</name>
<evidence type="ECO:0000313" key="3">
    <source>
        <dbReference type="Proteomes" id="UP000054282"/>
    </source>
</evidence>
<feature type="signal peptide" evidence="1">
    <location>
        <begin position="1"/>
        <end position="18"/>
    </location>
</feature>
<dbReference type="PANTHER" id="PTHR34410">
    <property type="entry name" value="INTRON-ENCODED HOMING ENDONUCLEASE, PUTATIVE-RELATED"/>
    <property type="match status" value="1"/>
</dbReference>
<reference evidence="3" key="2">
    <citation type="submission" date="2006-09" db="EMBL/GenBank/DDBJ databases">
        <title>The genome sequence of Plasmodium falciparum Dd2.</title>
        <authorList>
            <consortium name="The Broad Institute Genome Sequencing Platform"/>
            <person name="Birren B."/>
            <person name="Lander E."/>
            <person name="Galagan J."/>
            <person name="Nusbaum C."/>
            <person name="Devon K."/>
            <person name="Henn M."/>
            <person name="Jaffe D."/>
            <person name="Butler J."/>
            <person name="Alvarez P."/>
            <person name="Gnerre S."/>
            <person name="Grabherr M."/>
            <person name="Kleber M."/>
            <person name="Mauceli E."/>
            <person name="Brockman W."/>
            <person name="MacCallum I.A."/>
            <person name="Rounsley S."/>
            <person name="Young S."/>
            <person name="LaButti K."/>
            <person name="Pushparaj V."/>
            <person name="DeCaprio D."/>
            <person name="Crawford M."/>
            <person name="Koehrsen M."/>
            <person name="Engels R."/>
            <person name="Montgomery P."/>
            <person name="Pearson M."/>
            <person name="Howarth C."/>
            <person name="Larson L."/>
            <person name="Luoma S."/>
            <person name="White J."/>
            <person name="Kodira C."/>
            <person name="Zeng Q."/>
            <person name="O'Leary S."/>
            <person name="Yandava C."/>
            <person name="Alvarado L."/>
            <person name="Wirth D."/>
            <person name="Volkman S."/>
            <person name="Hartl D."/>
        </authorList>
    </citation>
    <scope>NUCLEOTIDE SEQUENCE [LARGE SCALE GENOMIC DNA]</scope>
</reference>
<dbReference type="KEGG" id="pfd:PFDG_05557"/>
<protein>
    <recommendedName>
        <fullName evidence="4">Secreted protein</fullName>
    </recommendedName>
</protein>
<evidence type="ECO:0000256" key="1">
    <source>
        <dbReference type="SAM" id="SignalP"/>
    </source>
</evidence>
<evidence type="ECO:0008006" key="4">
    <source>
        <dbReference type="Google" id="ProtNLM"/>
    </source>
</evidence>
<feature type="chain" id="PRO_5005573913" description="Secreted protein" evidence="1">
    <location>
        <begin position="19"/>
        <end position="103"/>
    </location>
</feature>
<gene>
    <name evidence="2" type="ORF">PFDG_05557</name>
</gene>
<sequence>MNKLKFFVLFSYFGLVTINRSSLGTFVFRCQRTKVKGVKTIRYRRNLNHKLCRLGSSFEVTFRLLPSVPYEKSKSLGSGASIRASEKVKRIDGRAPPGVELAA</sequence>
<organism evidence="2 3">
    <name type="scientific">Plasmodium falciparum (isolate Dd2)</name>
    <dbReference type="NCBI Taxonomy" id="57267"/>
    <lineage>
        <taxon>Eukaryota</taxon>
        <taxon>Sar</taxon>
        <taxon>Alveolata</taxon>
        <taxon>Apicomplexa</taxon>
        <taxon>Aconoidasida</taxon>
        <taxon>Haemosporida</taxon>
        <taxon>Plasmodiidae</taxon>
        <taxon>Plasmodium</taxon>
        <taxon>Plasmodium (Laverania)</taxon>
    </lineage>
</organism>